<dbReference type="Proteomes" id="UP000601435">
    <property type="component" value="Unassembled WGS sequence"/>
</dbReference>
<keyword evidence="3" id="KW-1185">Reference proteome</keyword>
<evidence type="ECO:0000313" key="3">
    <source>
        <dbReference type="Proteomes" id="UP000601435"/>
    </source>
</evidence>
<protein>
    <submittedName>
        <fullName evidence="2">Uncharacterized protein</fullName>
    </submittedName>
</protein>
<feature type="compositionally biased region" description="Polar residues" evidence="1">
    <location>
        <begin position="107"/>
        <end position="119"/>
    </location>
</feature>
<organism evidence="2 3">
    <name type="scientific">Symbiodinium necroappetens</name>
    <dbReference type="NCBI Taxonomy" id="1628268"/>
    <lineage>
        <taxon>Eukaryota</taxon>
        <taxon>Sar</taxon>
        <taxon>Alveolata</taxon>
        <taxon>Dinophyceae</taxon>
        <taxon>Suessiales</taxon>
        <taxon>Symbiodiniaceae</taxon>
        <taxon>Symbiodinium</taxon>
    </lineage>
</organism>
<name>A0A812ZU08_9DINO</name>
<proteinExistence type="predicted"/>
<evidence type="ECO:0000313" key="2">
    <source>
        <dbReference type="EMBL" id="CAE7838827.1"/>
    </source>
</evidence>
<accession>A0A812ZU08</accession>
<comment type="caution">
    <text evidence="2">The sequence shown here is derived from an EMBL/GenBank/DDBJ whole genome shotgun (WGS) entry which is preliminary data.</text>
</comment>
<dbReference type="EMBL" id="CAJNJA010049852">
    <property type="protein sequence ID" value="CAE7838827.1"/>
    <property type="molecule type" value="Genomic_DNA"/>
</dbReference>
<feature type="region of interest" description="Disordered" evidence="1">
    <location>
        <begin position="59"/>
        <end position="126"/>
    </location>
</feature>
<gene>
    <name evidence="2" type="ORF">SNEC2469_LOCUS25342</name>
</gene>
<evidence type="ECO:0000256" key="1">
    <source>
        <dbReference type="SAM" id="MobiDB-lite"/>
    </source>
</evidence>
<dbReference type="OrthoDB" id="414311at2759"/>
<reference evidence="2" key="1">
    <citation type="submission" date="2021-02" db="EMBL/GenBank/DDBJ databases">
        <authorList>
            <person name="Dougan E. K."/>
            <person name="Rhodes N."/>
            <person name="Thang M."/>
            <person name="Chan C."/>
        </authorList>
    </citation>
    <scope>NUCLEOTIDE SEQUENCE</scope>
</reference>
<sequence>MPSLFSRSKKSEEAGRVRLFYGHPRDGMFVENMSIGQAFSLQANARLADNLLGENEDKNFRNARSLGPSDEASTVKWLAPTPVKQAGQGRPQEVAESPRQDPGTPAAQRQEQSPGSSIPPTQPRSPWVQKLLKRKKDRQGKHAKAKAEKQLASCTRGCRDWTNGMGKRAVVSAADAAKALRNPGTSVRQAAEDAGHSRAAMRRAAARLTLPEQAYRTVTFGEYCIAIASVPTVLQQMCLQVRDLGDALAALQTQAAEQPLNLVLSFDEATAGNVLAPDPQKKSCMVYACIKELGTQAAALCLPLCVIGSDTMKMGLQNSLGPVLRHILRFAAEDKLAEGFLIQCSRSFFLRLQISAVIADGEAVRQALNCKGASGLKPCHLCKNVVMKGHALASAPTLRDYACDICSSDIDKWDLLEDEELFQFCDMQRQRQGSIPASLFAEEETLSGYCYNPEGILQDDFARRLLPPSKWLFDFLHLYYTAGGCAAVEMAFLMRECDRRLQQAPEDFASLLRQLPWQTPSHVVGLQGPASRARLLQSARFPEKSYKGKAAHLMQLLPMIACLVELYDEEDQMAGPLASYACLLEIHRELSRLKRLGQISDTSKLQQLQREHHDLCLATYGEGILKPKHHWRHHAAKQIEEWGAYMDTSAFEAKHQSYKQTANKNFDVLVSSPAWSKAILDRMLCSCVDQMKVHFERRALPGRGKETTILWGQQKLRAFKQVQWEGLTWKAGDFQLEPFPGKVCHCCLSSTDKPFLLLQEYTIVSKSRFSMVLRAAQKVRSLQDVLRSKLASWWLIEETGLVRALR</sequence>
<dbReference type="AlphaFoldDB" id="A0A812ZU08"/>